<feature type="domain" description="Helix-hairpin-helix DNA-binding motif class 1" evidence="2">
    <location>
        <begin position="149"/>
        <end position="168"/>
    </location>
</feature>
<dbReference type="Pfam" id="PF10531">
    <property type="entry name" value="SLBB"/>
    <property type="match status" value="1"/>
</dbReference>
<dbReference type="GO" id="GO:0006281">
    <property type="term" value="P:DNA repair"/>
    <property type="evidence" value="ECO:0007669"/>
    <property type="project" value="InterPro"/>
</dbReference>
<dbReference type="PANTHER" id="PTHR21180:SF32">
    <property type="entry name" value="ENDONUCLEASE_EXONUCLEASE_PHOSPHATASE FAMILY DOMAIN-CONTAINING PROTEIN 1"/>
    <property type="match status" value="1"/>
</dbReference>
<dbReference type="InterPro" id="IPR051675">
    <property type="entry name" value="Endo/Exo/Phosphatase_dom_1"/>
</dbReference>
<evidence type="ECO:0000313" key="3">
    <source>
        <dbReference type="EMBL" id="SNV00832.1"/>
    </source>
</evidence>
<feature type="region of interest" description="Disordered" evidence="1">
    <location>
        <begin position="113"/>
        <end position="136"/>
    </location>
</feature>
<evidence type="ECO:0000256" key="1">
    <source>
        <dbReference type="SAM" id="MobiDB-lite"/>
    </source>
</evidence>
<name>A0A239TTJ3_9FIRM</name>
<feature type="compositionally biased region" description="Low complexity" evidence="1">
    <location>
        <begin position="122"/>
        <end position="136"/>
    </location>
</feature>
<dbReference type="InterPro" id="IPR010994">
    <property type="entry name" value="RuvA_2-like"/>
</dbReference>
<dbReference type="SMART" id="SM00278">
    <property type="entry name" value="HhH1"/>
    <property type="match status" value="2"/>
</dbReference>
<protein>
    <submittedName>
        <fullName evidence="3">ComE operon protein 1</fullName>
    </submittedName>
</protein>
<dbReference type="eggNOG" id="COG1555">
    <property type="taxonomic scope" value="Bacteria"/>
</dbReference>
<dbReference type="Gene3D" id="3.10.560.10">
    <property type="entry name" value="Outer membrane lipoprotein wza domain like"/>
    <property type="match status" value="1"/>
</dbReference>
<sequence>MIYMPMYKKSLCILLLIALISGGGVFYNQFTNKEKTIETPSTDITENIPVNDEVTIYVSGEVNSPGVITLDSNCRIKDAIIACGDFTPLADKNSVNLAQKVTDGMQIKISALSQNQNDKTDNNTNSNENNNNKSIQNTTMVNINTASKEELDTLPGVGPATADKIIEYRETNGQFNSIEDIKNVRGIGEAKFSKMQSRIQI</sequence>
<accession>A0A239TTJ3</accession>
<dbReference type="NCBIfam" id="TIGR00426">
    <property type="entry name" value="competence protein ComEA helix-hairpin-helix repeat region"/>
    <property type="match status" value="1"/>
</dbReference>
<dbReference type="GO" id="GO:0003677">
    <property type="term" value="F:DNA binding"/>
    <property type="evidence" value="ECO:0007669"/>
    <property type="project" value="InterPro"/>
</dbReference>
<evidence type="ECO:0000313" key="4">
    <source>
        <dbReference type="Proteomes" id="UP000215383"/>
    </source>
</evidence>
<dbReference type="AlphaFoldDB" id="A0A239TTJ3"/>
<gene>
    <name evidence="3" type="primary">comEA</name>
    <name evidence="3" type="ORF">SAMEA4364220_01365</name>
</gene>
<dbReference type="Gene3D" id="1.10.150.310">
    <property type="entry name" value="Tex RuvX-like domain-like"/>
    <property type="match status" value="1"/>
</dbReference>
<dbReference type="SUPFAM" id="SSF47781">
    <property type="entry name" value="RuvA domain 2-like"/>
    <property type="match status" value="1"/>
</dbReference>
<proteinExistence type="predicted"/>
<feature type="domain" description="Helix-hairpin-helix DNA-binding motif class 1" evidence="2">
    <location>
        <begin position="179"/>
        <end position="198"/>
    </location>
</feature>
<organism evidence="3 4">
    <name type="scientific">Megamonas hypermegale</name>
    <dbReference type="NCBI Taxonomy" id="158847"/>
    <lineage>
        <taxon>Bacteria</taxon>
        <taxon>Bacillati</taxon>
        <taxon>Bacillota</taxon>
        <taxon>Negativicutes</taxon>
        <taxon>Selenomonadales</taxon>
        <taxon>Selenomonadaceae</taxon>
        <taxon>Megamonas</taxon>
    </lineage>
</organism>
<dbReference type="InterPro" id="IPR003583">
    <property type="entry name" value="Hlx-hairpin-Hlx_DNA-bd_motif"/>
</dbReference>
<dbReference type="GO" id="GO:0015627">
    <property type="term" value="C:type II protein secretion system complex"/>
    <property type="evidence" value="ECO:0007669"/>
    <property type="project" value="TreeGrafter"/>
</dbReference>
<dbReference type="InterPro" id="IPR004509">
    <property type="entry name" value="Competence_ComEA_HhH"/>
</dbReference>
<dbReference type="InterPro" id="IPR019554">
    <property type="entry name" value="Soluble_ligand-bd"/>
</dbReference>
<dbReference type="EMBL" id="LT906446">
    <property type="protein sequence ID" value="SNV00832.1"/>
    <property type="molecule type" value="Genomic_DNA"/>
</dbReference>
<dbReference type="Pfam" id="PF12836">
    <property type="entry name" value="HHH_3"/>
    <property type="match status" value="1"/>
</dbReference>
<dbReference type="GO" id="GO:0015628">
    <property type="term" value="P:protein secretion by the type II secretion system"/>
    <property type="evidence" value="ECO:0007669"/>
    <property type="project" value="TreeGrafter"/>
</dbReference>
<dbReference type="Proteomes" id="UP000215383">
    <property type="component" value="Chromosome 1"/>
</dbReference>
<reference evidence="3 4" key="1">
    <citation type="submission" date="2017-06" db="EMBL/GenBank/DDBJ databases">
        <authorList>
            <consortium name="Pathogen Informatics"/>
        </authorList>
    </citation>
    <scope>NUCLEOTIDE SEQUENCE [LARGE SCALE GENOMIC DNA]</scope>
    <source>
        <strain evidence="3 4">NCTC10570</strain>
    </source>
</reference>
<dbReference type="eggNOG" id="COG1596">
    <property type="taxonomic scope" value="Bacteria"/>
</dbReference>
<dbReference type="PANTHER" id="PTHR21180">
    <property type="entry name" value="ENDONUCLEASE/EXONUCLEASE/PHOSPHATASE FAMILY DOMAIN-CONTAINING PROTEIN 1"/>
    <property type="match status" value="1"/>
</dbReference>
<keyword evidence="4" id="KW-1185">Reference proteome</keyword>
<evidence type="ECO:0000259" key="2">
    <source>
        <dbReference type="SMART" id="SM00278"/>
    </source>
</evidence>